<keyword evidence="1" id="KW-0812">Transmembrane</keyword>
<gene>
    <name evidence="2" type="ORF">KDI_32590</name>
</gene>
<reference evidence="2 3" key="1">
    <citation type="submission" date="2019-01" db="EMBL/GenBank/DDBJ databases">
        <title>Draft genome sequence of Dictyobacter sp. Uno17.</title>
        <authorList>
            <person name="Wang C.M."/>
            <person name="Zheng Y."/>
            <person name="Sakai Y."/>
            <person name="Abe K."/>
            <person name="Yokota A."/>
            <person name="Yabe S."/>
        </authorList>
    </citation>
    <scope>NUCLEOTIDE SEQUENCE [LARGE SCALE GENOMIC DNA]</scope>
    <source>
        <strain evidence="2 3">Uno17</strain>
    </source>
</reference>
<feature type="transmembrane region" description="Helical" evidence="1">
    <location>
        <begin position="54"/>
        <end position="72"/>
    </location>
</feature>
<evidence type="ECO:0000313" key="2">
    <source>
        <dbReference type="EMBL" id="GCF09695.1"/>
    </source>
</evidence>
<feature type="transmembrane region" description="Helical" evidence="1">
    <location>
        <begin position="16"/>
        <end position="42"/>
    </location>
</feature>
<dbReference type="EMBL" id="BIXY01000049">
    <property type="protein sequence ID" value="GCF09695.1"/>
    <property type="molecule type" value="Genomic_DNA"/>
</dbReference>
<comment type="caution">
    <text evidence="2">The sequence shown here is derived from an EMBL/GenBank/DDBJ whole genome shotgun (WGS) entry which is preliminary data.</text>
</comment>
<keyword evidence="1" id="KW-0472">Membrane</keyword>
<proteinExistence type="predicted"/>
<evidence type="ECO:0000313" key="3">
    <source>
        <dbReference type="Proteomes" id="UP000322530"/>
    </source>
</evidence>
<evidence type="ECO:0000256" key="1">
    <source>
        <dbReference type="SAM" id="Phobius"/>
    </source>
</evidence>
<dbReference type="Proteomes" id="UP000322530">
    <property type="component" value="Unassembled WGS sequence"/>
</dbReference>
<sequence>MALVQMYQQSRFEAQCWFYTSLIVTIIGTVFILGTILLFLFFNESILVARSGKFALTIANIVTGVTQHLIIAQTRAANKRADHYATELRREANELNIYEILRVISTALPEGEERNNLIVHTITKTLINPNPEVLLPYSIPGFPQGKFVSK</sequence>
<name>A0A5A5TEP1_9CHLR</name>
<organism evidence="2 3">
    <name type="scientific">Dictyobacter arantiisoli</name>
    <dbReference type="NCBI Taxonomy" id="2014874"/>
    <lineage>
        <taxon>Bacteria</taxon>
        <taxon>Bacillati</taxon>
        <taxon>Chloroflexota</taxon>
        <taxon>Ktedonobacteria</taxon>
        <taxon>Ktedonobacterales</taxon>
        <taxon>Dictyobacteraceae</taxon>
        <taxon>Dictyobacter</taxon>
    </lineage>
</organism>
<accession>A0A5A5TEP1</accession>
<keyword evidence="1" id="KW-1133">Transmembrane helix</keyword>
<keyword evidence="3" id="KW-1185">Reference proteome</keyword>
<protein>
    <submittedName>
        <fullName evidence="2">Uncharacterized protein</fullName>
    </submittedName>
</protein>
<dbReference type="AlphaFoldDB" id="A0A5A5TEP1"/>